<keyword evidence="2" id="KW-1185">Reference proteome</keyword>
<dbReference type="EMBL" id="CAJHJT010000034">
    <property type="protein sequence ID" value="CAD7003436.1"/>
    <property type="molecule type" value="Genomic_DNA"/>
</dbReference>
<comment type="caution">
    <text evidence="1">The sequence shown here is derived from an EMBL/GenBank/DDBJ whole genome shotgun (WGS) entry which is preliminary data.</text>
</comment>
<gene>
    <name evidence="1" type="ORF">CCAP1982_LOCUS11892</name>
</gene>
<proteinExistence type="predicted"/>
<feature type="non-terminal residue" evidence="1">
    <location>
        <position position="67"/>
    </location>
</feature>
<evidence type="ECO:0000313" key="2">
    <source>
        <dbReference type="Proteomes" id="UP000606786"/>
    </source>
</evidence>
<reference evidence="1" key="1">
    <citation type="submission" date="2020-11" db="EMBL/GenBank/DDBJ databases">
        <authorList>
            <person name="Whitehead M."/>
        </authorList>
    </citation>
    <scope>NUCLEOTIDE SEQUENCE</scope>
    <source>
        <strain evidence="1">EGII</strain>
    </source>
</reference>
<organism evidence="1 2">
    <name type="scientific">Ceratitis capitata</name>
    <name type="common">Mediterranean fruit fly</name>
    <name type="synonym">Tephritis capitata</name>
    <dbReference type="NCBI Taxonomy" id="7213"/>
    <lineage>
        <taxon>Eukaryota</taxon>
        <taxon>Metazoa</taxon>
        <taxon>Ecdysozoa</taxon>
        <taxon>Arthropoda</taxon>
        <taxon>Hexapoda</taxon>
        <taxon>Insecta</taxon>
        <taxon>Pterygota</taxon>
        <taxon>Neoptera</taxon>
        <taxon>Endopterygota</taxon>
        <taxon>Diptera</taxon>
        <taxon>Brachycera</taxon>
        <taxon>Muscomorpha</taxon>
        <taxon>Tephritoidea</taxon>
        <taxon>Tephritidae</taxon>
        <taxon>Ceratitis</taxon>
        <taxon>Ceratitis</taxon>
    </lineage>
</organism>
<name>A0A811V0M8_CERCA</name>
<protein>
    <submittedName>
        <fullName evidence="1">(Mediterranean fruit fly) hypothetical protein</fullName>
    </submittedName>
</protein>
<dbReference type="AlphaFoldDB" id="A0A811V0M8"/>
<evidence type="ECO:0000313" key="1">
    <source>
        <dbReference type="EMBL" id="CAD7003436.1"/>
    </source>
</evidence>
<accession>A0A811V0M8</accession>
<sequence>MSLNFLEELMIKYLILEDDNHWDLTLANAALTSTSNNIRQTFAIILLTSTNQINAKSKIAYHRCLRK</sequence>
<dbReference type="Proteomes" id="UP000606786">
    <property type="component" value="Unassembled WGS sequence"/>
</dbReference>